<feature type="region of interest" description="Disordered" evidence="2">
    <location>
        <begin position="1"/>
        <end position="25"/>
    </location>
</feature>
<dbReference type="InterPro" id="IPR013320">
    <property type="entry name" value="ConA-like_dom_sf"/>
</dbReference>
<dbReference type="InterPro" id="IPR000757">
    <property type="entry name" value="Beta-glucanase-like"/>
</dbReference>
<dbReference type="InterPro" id="IPR050546">
    <property type="entry name" value="Glycosyl_Hydrlase_16"/>
</dbReference>
<protein>
    <submittedName>
        <fullName evidence="4">Beta-glucanase (GH16 family)</fullName>
    </submittedName>
</protein>
<evidence type="ECO:0000313" key="4">
    <source>
        <dbReference type="EMBL" id="PRY48161.1"/>
    </source>
</evidence>
<dbReference type="Gene3D" id="2.60.120.200">
    <property type="match status" value="1"/>
</dbReference>
<dbReference type="PANTHER" id="PTHR10963">
    <property type="entry name" value="GLYCOSYL HYDROLASE-RELATED"/>
    <property type="match status" value="1"/>
</dbReference>
<feature type="compositionally biased region" description="Low complexity" evidence="2">
    <location>
        <begin position="42"/>
        <end position="59"/>
    </location>
</feature>
<evidence type="ECO:0000256" key="2">
    <source>
        <dbReference type="SAM" id="MobiDB-lite"/>
    </source>
</evidence>
<feature type="region of interest" description="Disordered" evidence="2">
    <location>
        <begin position="40"/>
        <end position="68"/>
    </location>
</feature>
<proteinExistence type="inferred from homology"/>
<keyword evidence="5" id="KW-1185">Reference proteome</keyword>
<dbReference type="PANTHER" id="PTHR10963:SF55">
    <property type="entry name" value="GLYCOSIDE HYDROLASE FAMILY 16 PROTEIN"/>
    <property type="match status" value="1"/>
</dbReference>
<dbReference type="SUPFAM" id="SSF49899">
    <property type="entry name" value="Concanavalin A-like lectins/glucanases"/>
    <property type="match status" value="1"/>
</dbReference>
<dbReference type="EMBL" id="PVTG01000010">
    <property type="protein sequence ID" value="PRY48161.1"/>
    <property type="molecule type" value="Genomic_DNA"/>
</dbReference>
<reference evidence="4 5" key="1">
    <citation type="submission" date="2018-03" db="EMBL/GenBank/DDBJ databases">
        <title>Genomic Encyclopedia of Archaeal and Bacterial Type Strains, Phase II (KMG-II): from individual species to whole genera.</title>
        <authorList>
            <person name="Goeker M."/>
        </authorList>
    </citation>
    <scope>NUCLEOTIDE SEQUENCE [LARGE SCALE GENOMIC DNA]</scope>
    <source>
        <strain evidence="4 5">DSM 45416</strain>
    </source>
</reference>
<evidence type="ECO:0000256" key="1">
    <source>
        <dbReference type="ARBA" id="ARBA00006865"/>
    </source>
</evidence>
<dbReference type="Pfam" id="PF00722">
    <property type="entry name" value="Glyco_hydro_16"/>
    <property type="match status" value="1"/>
</dbReference>
<dbReference type="CDD" id="cd08023">
    <property type="entry name" value="GH16_laminarinase_like"/>
    <property type="match status" value="1"/>
</dbReference>
<gene>
    <name evidence="4" type="ORF">LY71_11047</name>
</gene>
<accession>A0A2T0TR95</accession>
<feature type="domain" description="GH16" evidence="3">
    <location>
        <begin position="59"/>
        <end position="285"/>
    </location>
</feature>
<dbReference type="Proteomes" id="UP000239210">
    <property type="component" value="Unassembled WGS sequence"/>
</dbReference>
<sequence>MSSHVRAAGSHAEVGPPRRAPRRRVGGWLAATTVLGLLASCTTGGSEPPSAGSEAPPTGLDDGEPLPSTAAERLGWRQFDGDEFDDGQLDPADWRLYGGAGANNIGVRSPDAVSLRQGQLVITAWQQFSGGLAWHGEPATTYGRWEFRARVEEGTGYAPAILLWPDSDNWPIDGEIDVMEIVAGDRGINHTTVHYGANDMRIDSTVDGDFTQWHNYAVDWQPDSITVYLDGEEVFQTTEPAAIPHGPMHLAIQLDVGPQGTWIPAPDETTPETVSLYVDWVRMYR</sequence>
<dbReference type="AlphaFoldDB" id="A0A2T0TR95"/>
<dbReference type="GO" id="GO:0005975">
    <property type="term" value="P:carbohydrate metabolic process"/>
    <property type="evidence" value="ECO:0007669"/>
    <property type="project" value="InterPro"/>
</dbReference>
<name>A0A2T0TR95_9ACTN</name>
<evidence type="ECO:0000313" key="5">
    <source>
        <dbReference type="Proteomes" id="UP000239210"/>
    </source>
</evidence>
<comment type="caution">
    <text evidence="4">The sequence shown here is derived from an EMBL/GenBank/DDBJ whole genome shotgun (WGS) entry which is preliminary data.</text>
</comment>
<dbReference type="PROSITE" id="PS51762">
    <property type="entry name" value="GH16_2"/>
    <property type="match status" value="1"/>
</dbReference>
<evidence type="ECO:0000259" key="3">
    <source>
        <dbReference type="PROSITE" id="PS51762"/>
    </source>
</evidence>
<organism evidence="4 5">
    <name type="scientific">Geodermatophilus tzadiensis</name>
    <dbReference type="NCBI Taxonomy" id="1137988"/>
    <lineage>
        <taxon>Bacteria</taxon>
        <taxon>Bacillati</taxon>
        <taxon>Actinomycetota</taxon>
        <taxon>Actinomycetes</taxon>
        <taxon>Geodermatophilales</taxon>
        <taxon>Geodermatophilaceae</taxon>
        <taxon>Geodermatophilus</taxon>
    </lineage>
</organism>
<dbReference type="RefSeq" id="WP_170121356.1">
    <property type="nucleotide sequence ID" value="NZ_PVTG01000010.1"/>
</dbReference>
<comment type="similarity">
    <text evidence="1">Belongs to the glycosyl hydrolase 16 family.</text>
</comment>
<dbReference type="GO" id="GO:0004553">
    <property type="term" value="F:hydrolase activity, hydrolyzing O-glycosyl compounds"/>
    <property type="evidence" value="ECO:0007669"/>
    <property type="project" value="InterPro"/>
</dbReference>